<dbReference type="Proteomes" id="UP001434737">
    <property type="component" value="Chromosome"/>
</dbReference>
<accession>A0ABZ3F6V8</accession>
<dbReference type="RefSeq" id="WP_343353453.1">
    <property type="nucleotide sequence ID" value="NZ_CP145316.1"/>
</dbReference>
<dbReference type="Gene3D" id="3.30.420.40">
    <property type="match status" value="1"/>
</dbReference>
<evidence type="ECO:0008006" key="3">
    <source>
        <dbReference type="Google" id="ProtNLM"/>
    </source>
</evidence>
<evidence type="ECO:0000313" key="2">
    <source>
        <dbReference type="Proteomes" id="UP001434737"/>
    </source>
</evidence>
<evidence type="ECO:0000313" key="1">
    <source>
        <dbReference type="EMBL" id="XAM17928.1"/>
    </source>
</evidence>
<protein>
    <recommendedName>
        <fullName evidence="3">Protein hydE</fullName>
    </recommendedName>
</protein>
<name>A0ABZ3F6V8_9HELI</name>
<proteinExistence type="predicted"/>
<sequence>MIYDFSFFNTSRDEKFFLYILARTAKSLHLDAFFYTHAEHTHCLLPDISALSESYKTYISTDGNPLESYRNNDINYAQNILQFANDMAHNMPLSLYFYFLQLTPINPPKDFYEALNIPSSPISLSDICTHALPLGSPQITSDTILHNTESILAHFDTPKTYYYTPLAFQHILNPSSGTFGLLNPPNTPAHKPFTEPNKDYFTQSVQSLKSGESITFSTSRGTQLLSLVPTSSTHTTIACDIASLKTYFRAHQTHIDILASFEKPLTHLVPKEVFQSQFPINKCGLVQVGLPYDMPLALLGALLLQEEISYFFLSHTTESAPFDFQHSPSPKEQILSIAQNGIFIDTHITQGNTLQSLIDAHLNPKDNQRHLVIYLSTRNPSAFLIVEQTARILLDIAFENNPRLILENIARSYESGDELLKNFSRLFPNLASNAFTLPSTSIPSSNLIDIFDSAATILGFHAQESNDKNAIFYRAYRFVRERGPRIDYKLLRKDNEISLDYHRIIRSCLSFKCAGMEDEILCFGLLDSLSEFVATLVRDTLTNLTIDKVLLLGDMLSHHIFLDRILEYLPKNIQLLLPKDGLIDY</sequence>
<dbReference type="EMBL" id="CP145316">
    <property type="protein sequence ID" value="XAM17928.1"/>
    <property type="molecule type" value="Genomic_DNA"/>
</dbReference>
<reference evidence="1 2" key="1">
    <citation type="submission" date="2024-02" db="EMBL/GenBank/DDBJ databases">
        <title>Genome and pathogenicity analysis of Helicobacter mastomyrinus isolated from mice.</title>
        <authorList>
            <person name="Zhu L."/>
        </authorList>
    </citation>
    <scope>NUCLEOTIDE SEQUENCE [LARGE SCALE GENOMIC DNA]</scope>
    <source>
        <strain evidence="1 2">Hm-17</strain>
    </source>
</reference>
<keyword evidence="2" id="KW-1185">Reference proteome</keyword>
<gene>
    <name evidence="1" type="ORF">V3I05_09605</name>
</gene>
<organism evidence="1 2">
    <name type="scientific">Helicobacter mastomyrinus</name>
    <dbReference type="NCBI Taxonomy" id="287948"/>
    <lineage>
        <taxon>Bacteria</taxon>
        <taxon>Pseudomonadati</taxon>
        <taxon>Campylobacterota</taxon>
        <taxon>Epsilonproteobacteria</taxon>
        <taxon>Campylobacterales</taxon>
        <taxon>Helicobacteraceae</taxon>
        <taxon>Helicobacter</taxon>
    </lineage>
</organism>